<dbReference type="EMBL" id="WKPJ01000009">
    <property type="protein sequence ID" value="MSA89239.1"/>
    <property type="molecule type" value="Genomic_DNA"/>
</dbReference>
<evidence type="ECO:0000313" key="2">
    <source>
        <dbReference type="EMBL" id="MSA89239.1"/>
    </source>
</evidence>
<evidence type="ECO:0000256" key="1">
    <source>
        <dbReference type="SAM" id="Coils"/>
    </source>
</evidence>
<dbReference type="RefSeq" id="WP_154238568.1">
    <property type="nucleotide sequence ID" value="NZ_JBGLEF010000002.1"/>
</dbReference>
<reference evidence="4 5" key="1">
    <citation type="journal article" date="2019" name="Nat. Med.">
        <title>A library of human gut bacterial isolates paired with longitudinal multiomics data enables mechanistic microbiome research.</title>
        <authorList>
            <person name="Poyet M."/>
            <person name="Groussin M."/>
            <person name="Gibbons S.M."/>
            <person name="Avila-Pacheco J."/>
            <person name="Jiang X."/>
            <person name="Kearney S.M."/>
            <person name="Perrotta A.R."/>
            <person name="Berdy B."/>
            <person name="Zhao S."/>
            <person name="Lieberman T.D."/>
            <person name="Swanson P.K."/>
            <person name="Smith M."/>
            <person name="Roesemann S."/>
            <person name="Alexander J.E."/>
            <person name="Rich S.A."/>
            <person name="Livny J."/>
            <person name="Vlamakis H."/>
            <person name="Clish C."/>
            <person name="Bullock K."/>
            <person name="Deik A."/>
            <person name="Scott J."/>
            <person name="Pierce K.A."/>
            <person name="Xavier R.J."/>
            <person name="Alm E.J."/>
        </authorList>
    </citation>
    <scope>NUCLEOTIDE SEQUENCE [LARGE SCALE GENOMIC DNA]</scope>
    <source>
        <strain evidence="2 4">BIOML-A4</strain>
        <strain evidence="3 5">BIOML-A5</strain>
    </source>
</reference>
<keyword evidence="1" id="KW-0175">Coiled coil</keyword>
<dbReference type="EMBL" id="WKPI01000014">
    <property type="protein sequence ID" value="MSC33336.1"/>
    <property type="molecule type" value="Genomic_DNA"/>
</dbReference>
<sequence length="100" mass="11648">MDEKMEVKIKNLDEFNRLLENLKNAVEELNGFEFILESKQGAEMSNVENAIKALEGLTPNEWLKIVRAVDELLRQKRWQFDRTIKLSSKELSEIIQSGLL</sequence>
<keyword evidence="5" id="KW-1185">Reference proteome</keyword>
<gene>
    <name evidence="3" type="ORF">GKD88_09410</name>
    <name evidence="2" type="ORF">GKE08_07860</name>
</gene>
<dbReference type="AlphaFoldDB" id="A0A6N7S641"/>
<accession>A0A6N7S641</accession>
<proteinExistence type="predicted"/>
<protein>
    <submittedName>
        <fullName evidence="2">Uncharacterized protein</fullName>
    </submittedName>
</protein>
<name>A0A6N7S641_9FIRM</name>
<feature type="coiled-coil region" evidence="1">
    <location>
        <begin position="5"/>
        <end position="32"/>
    </location>
</feature>
<evidence type="ECO:0000313" key="5">
    <source>
        <dbReference type="Proteomes" id="UP000480929"/>
    </source>
</evidence>
<organism evidence="2 4">
    <name type="scientific">Holdemania massiliensis</name>
    <dbReference type="NCBI Taxonomy" id="1468449"/>
    <lineage>
        <taxon>Bacteria</taxon>
        <taxon>Bacillati</taxon>
        <taxon>Bacillota</taxon>
        <taxon>Erysipelotrichia</taxon>
        <taxon>Erysipelotrichales</taxon>
        <taxon>Erysipelotrichaceae</taxon>
        <taxon>Holdemania</taxon>
    </lineage>
</organism>
<dbReference type="Proteomes" id="UP000480929">
    <property type="component" value="Unassembled WGS sequence"/>
</dbReference>
<evidence type="ECO:0000313" key="4">
    <source>
        <dbReference type="Proteomes" id="UP000433575"/>
    </source>
</evidence>
<evidence type="ECO:0000313" key="3">
    <source>
        <dbReference type="EMBL" id="MSC33336.1"/>
    </source>
</evidence>
<dbReference type="Proteomes" id="UP000433575">
    <property type="component" value="Unassembled WGS sequence"/>
</dbReference>
<comment type="caution">
    <text evidence="2">The sequence shown here is derived from an EMBL/GenBank/DDBJ whole genome shotgun (WGS) entry which is preliminary data.</text>
</comment>